<dbReference type="InterPro" id="IPR002187">
    <property type="entry name" value="N-reg_PII"/>
</dbReference>
<evidence type="ECO:0000313" key="2">
    <source>
        <dbReference type="Proteomes" id="UP000198104"/>
    </source>
</evidence>
<dbReference type="PRINTS" id="PR00340">
    <property type="entry name" value="PIIGLNB"/>
</dbReference>
<dbReference type="GO" id="GO:0005524">
    <property type="term" value="F:ATP binding"/>
    <property type="evidence" value="ECO:0007669"/>
    <property type="project" value="TreeGrafter"/>
</dbReference>
<dbReference type="Proteomes" id="UP000198104">
    <property type="component" value="Unassembled WGS sequence"/>
</dbReference>
<proteinExistence type="predicted"/>
<reference evidence="1 2" key="1">
    <citation type="submission" date="2017-05" db="EMBL/GenBank/DDBJ databases">
        <title>Polynucleobacter sp. MWH-K35W1 isolated from the permanently anoxic monimolimnion of a meromictic lake.</title>
        <authorList>
            <person name="Hahn M.W."/>
        </authorList>
    </citation>
    <scope>NUCLEOTIDE SEQUENCE [LARGE SCALE GENOMIC DNA]</scope>
    <source>
        <strain evidence="1 2">MWH-K35W1</strain>
    </source>
</reference>
<dbReference type="InterPro" id="IPR015867">
    <property type="entry name" value="N-reg_PII/ATP_PRibTrfase_C"/>
</dbReference>
<keyword evidence="2" id="KW-1185">Reference proteome</keyword>
<dbReference type="Gene3D" id="3.30.70.120">
    <property type="match status" value="1"/>
</dbReference>
<dbReference type="PANTHER" id="PTHR30115">
    <property type="entry name" value="NITROGEN REGULATORY PROTEIN P-II"/>
    <property type="match status" value="1"/>
</dbReference>
<organism evidence="1 2">
    <name type="scientific">Polynucleobacter aenigmaticus</name>
    <dbReference type="NCBI Taxonomy" id="1743164"/>
    <lineage>
        <taxon>Bacteria</taxon>
        <taxon>Pseudomonadati</taxon>
        <taxon>Pseudomonadota</taxon>
        <taxon>Betaproteobacteria</taxon>
        <taxon>Burkholderiales</taxon>
        <taxon>Burkholderiaceae</taxon>
        <taxon>Polynucleobacter</taxon>
    </lineage>
</organism>
<dbReference type="Pfam" id="PF00543">
    <property type="entry name" value="P-II"/>
    <property type="match status" value="1"/>
</dbReference>
<dbReference type="InterPro" id="IPR011322">
    <property type="entry name" value="N-reg_PII-like_a/b"/>
</dbReference>
<dbReference type="EMBL" id="NGUO01000004">
    <property type="protein sequence ID" value="OWS72243.1"/>
    <property type="molecule type" value="Genomic_DNA"/>
</dbReference>
<dbReference type="SUPFAM" id="SSF54913">
    <property type="entry name" value="GlnB-like"/>
    <property type="match status" value="1"/>
</dbReference>
<protein>
    <submittedName>
        <fullName evidence="1">Transcriptional regulator</fullName>
    </submittedName>
</protein>
<dbReference type="PROSITE" id="PS51343">
    <property type="entry name" value="PII_GLNB_DOM"/>
    <property type="match status" value="1"/>
</dbReference>
<accession>A0A254Q0B1</accession>
<dbReference type="GO" id="GO:0005829">
    <property type="term" value="C:cytosol"/>
    <property type="evidence" value="ECO:0007669"/>
    <property type="project" value="TreeGrafter"/>
</dbReference>
<dbReference type="PANTHER" id="PTHR30115:SF11">
    <property type="entry name" value="NITROGEN REGULATORY PROTEIN P-II HOMOLOG"/>
    <property type="match status" value="1"/>
</dbReference>
<sequence>MMEVKAVIRPNKLAALRTALLETPGFPGMTVTKVEGCSAPSRTGKSNIKDELTDYSSKVKIEIVCNDEIAPVLMDRIVTICQTGQIGDGVVWCTEVPKAFFIAKSTP</sequence>
<evidence type="ECO:0000313" key="1">
    <source>
        <dbReference type="EMBL" id="OWS72243.1"/>
    </source>
</evidence>
<dbReference type="SMART" id="SM00938">
    <property type="entry name" value="P-II"/>
    <property type="match status" value="1"/>
</dbReference>
<dbReference type="OrthoDB" id="6386089at2"/>
<dbReference type="RefSeq" id="WP_088526913.1">
    <property type="nucleotide sequence ID" value="NZ_NGUO01000004.1"/>
</dbReference>
<dbReference type="GO" id="GO:0006808">
    <property type="term" value="P:regulation of nitrogen utilization"/>
    <property type="evidence" value="ECO:0007669"/>
    <property type="project" value="InterPro"/>
</dbReference>
<name>A0A254Q0B1_9BURK</name>
<dbReference type="GO" id="GO:0030234">
    <property type="term" value="F:enzyme regulator activity"/>
    <property type="evidence" value="ECO:0007669"/>
    <property type="project" value="InterPro"/>
</dbReference>
<gene>
    <name evidence="1" type="ORF">CBI30_03375</name>
</gene>
<dbReference type="AlphaFoldDB" id="A0A254Q0B1"/>
<comment type="caution">
    <text evidence="1">The sequence shown here is derived from an EMBL/GenBank/DDBJ whole genome shotgun (WGS) entry which is preliminary data.</text>
</comment>